<dbReference type="PANTHER" id="PTHR43861">
    <property type="entry name" value="TRANS-ACONITATE 2-METHYLTRANSFERASE-RELATED"/>
    <property type="match status" value="1"/>
</dbReference>
<dbReference type="Gene3D" id="3.40.50.150">
    <property type="entry name" value="Vaccinia Virus protein VP39"/>
    <property type="match status" value="1"/>
</dbReference>
<dbReference type="EMBL" id="MHMV01000011">
    <property type="protein sequence ID" value="OGZ34763.1"/>
    <property type="molecule type" value="Genomic_DNA"/>
</dbReference>
<evidence type="ECO:0000313" key="2">
    <source>
        <dbReference type="Proteomes" id="UP000177725"/>
    </source>
</evidence>
<dbReference type="AlphaFoldDB" id="A0A1G2F9T1"/>
<name>A0A1G2F9T1_9BACT</name>
<sequence length="221" mass="25599">MESDEYYKTKEVYYRMNRARKEAILSLLEKNGRGLILDVACATGELGETIKNVTQYKVWGADISSNFLETAGKKLDRTFCFDISSDFSSWPAEIKTEKFDKIILSEILEHLFFPERLLKNLKNICVQDAEIIITVPNVLFWKNRLKILFGNFDYTDQGLMDRGHIHFFSWESLEKLVNDAGFQIVDTKNFIPTRGTKWLGKIFPGLFAFQFIVKAKLNVTL</sequence>
<evidence type="ECO:0008006" key="3">
    <source>
        <dbReference type="Google" id="ProtNLM"/>
    </source>
</evidence>
<dbReference type="Pfam" id="PF13489">
    <property type="entry name" value="Methyltransf_23"/>
    <property type="match status" value="1"/>
</dbReference>
<protein>
    <recommendedName>
        <fullName evidence="3">Methyltransferase domain-containing protein</fullName>
    </recommendedName>
</protein>
<reference evidence="1 2" key="1">
    <citation type="journal article" date="2016" name="Nat. Commun.">
        <title>Thousands of microbial genomes shed light on interconnected biogeochemical processes in an aquifer system.</title>
        <authorList>
            <person name="Anantharaman K."/>
            <person name="Brown C.T."/>
            <person name="Hug L.A."/>
            <person name="Sharon I."/>
            <person name="Castelle C.J."/>
            <person name="Probst A.J."/>
            <person name="Thomas B.C."/>
            <person name="Singh A."/>
            <person name="Wilkins M.J."/>
            <person name="Karaoz U."/>
            <person name="Brodie E.L."/>
            <person name="Williams K.H."/>
            <person name="Hubbard S.S."/>
            <person name="Banfield J.F."/>
        </authorList>
    </citation>
    <scope>NUCLEOTIDE SEQUENCE [LARGE SCALE GENOMIC DNA]</scope>
</reference>
<accession>A0A1G2F9T1</accession>
<organism evidence="1 2">
    <name type="scientific">Candidatus Portnoybacteria bacterium RBG_13_41_18</name>
    <dbReference type="NCBI Taxonomy" id="1801991"/>
    <lineage>
        <taxon>Bacteria</taxon>
        <taxon>Candidatus Portnoyibacteriota</taxon>
    </lineage>
</organism>
<dbReference type="SUPFAM" id="SSF53335">
    <property type="entry name" value="S-adenosyl-L-methionine-dependent methyltransferases"/>
    <property type="match status" value="1"/>
</dbReference>
<dbReference type="Proteomes" id="UP000177725">
    <property type="component" value="Unassembled WGS sequence"/>
</dbReference>
<proteinExistence type="predicted"/>
<dbReference type="InterPro" id="IPR029063">
    <property type="entry name" value="SAM-dependent_MTases_sf"/>
</dbReference>
<evidence type="ECO:0000313" key="1">
    <source>
        <dbReference type="EMBL" id="OGZ34763.1"/>
    </source>
</evidence>
<comment type="caution">
    <text evidence="1">The sequence shown here is derived from an EMBL/GenBank/DDBJ whole genome shotgun (WGS) entry which is preliminary data.</text>
</comment>
<gene>
    <name evidence="1" type="ORF">A2174_02355</name>
</gene>
<dbReference type="PANTHER" id="PTHR43861:SF6">
    <property type="entry name" value="METHYLTRANSFERASE TYPE 11"/>
    <property type="match status" value="1"/>
</dbReference>
<dbReference type="CDD" id="cd02440">
    <property type="entry name" value="AdoMet_MTases"/>
    <property type="match status" value="1"/>
</dbReference>